<comment type="caution">
    <text evidence="6">The sequence shown here is derived from an EMBL/GenBank/DDBJ whole genome shotgun (WGS) entry which is preliminary data.</text>
</comment>
<dbReference type="PANTHER" id="PTHR30055">
    <property type="entry name" value="HTH-TYPE TRANSCRIPTIONAL REGULATOR RUTR"/>
    <property type="match status" value="1"/>
</dbReference>
<dbReference type="Gene3D" id="1.10.10.60">
    <property type="entry name" value="Homeodomain-like"/>
    <property type="match status" value="1"/>
</dbReference>
<dbReference type="SUPFAM" id="SSF46689">
    <property type="entry name" value="Homeodomain-like"/>
    <property type="match status" value="1"/>
</dbReference>
<evidence type="ECO:0000256" key="2">
    <source>
        <dbReference type="ARBA" id="ARBA00023125"/>
    </source>
</evidence>
<feature type="DNA-binding region" description="H-T-H motif" evidence="4">
    <location>
        <begin position="33"/>
        <end position="52"/>
    </location>
</feature>
<feature type="domain" description="HTH tetR-type" evidence="5">
    <location>
        <begin position="10"/>
        <end position="70"/>
    </location>
</feature>
<dbReference type="Pfam" id="PF00440">
    <property type="entry name" value="TetR_N"/>
    <property type="match status" value="1"/>
</dbReference>
<evidence type="ECO:0000259" key="5">
    <source>
        <dbReference type="PROSITE" id="PS50977"/>
    </source>
</evidence>
<dbReference type="Gene3D" id="1.10.357.10">
    <property type="entry name" value="Tetracycline Repressor, domain 2"/>
    <property type="match status" value="1"/>
</dbReference>
<keyword evidence="3" id="KW-0804">Transcription</keyword>
<protein>
    <submittedName>
        <fullName evidence="6">TetR family transcriptional regulator</fullName>
    </submittedName>
</protein>
<sequence>MSQTFKNKSEQKAQQILQAAEQLFCDQGFNNVSMDTVAKAAGVSKQTIYSHYGTKNDLFTAAVTAKCEIYQINDEIFSQQRPLRDTLLDFCQRFHAMITSSEAIAIVRTCAAQAHSHPELGALLYEAGPAKVSQLLQDFLRLQHETGKLQVDNVEDASFQLLLMTQSACKVQLDCGLEPPIPDNERYLQSCVDMFLSYYQR</sequence>
<dbReference type="PANTHER" id="PTHR30055:SF146">
    <property type="entry name" value="HTH-TYPE TRANSCRIPTIONAL DUAL REGULATOR CECR"/>
    <property type="match status" value="1"/>
</dbReference>
<dbReference type="Proteomes" id="UP000275394">
    <property type="component" value="Unassembled WGS sequence"/>
</dbReference>
<evidence type="ECO:0000313" key="6">
    <source>
        <dbReference type="EMBL" id="ROS04848.1"/>
    </source>
</evidence>
<accession>A0A3N2DYE9</accession>
<dbReference type="InterPro" id="IPR001647">
    <property type="entry name" value="HTH_TetR"/>
</dbReference>
<reference evidence="6 7" key="1">
    <citation type="submission" date="2018-11" db="EMBL/GenBank/DDBJ databases">
        <title>Genomic Encyclopedia of Type Strains, Phase IV (KMG-IV): sequencing the most valuable type-strain genomes for metagenomic binning, comparative biology and taxonomic classification.</title>
        <authorList>
            <person name="Goeker M."/>
        </authorList>
    </citation>
    <scope>NUCLEOTIDE SEQUENCE [LARGE SCALE GENOMIC DNA]</scope>
    <source>
        <strain evidence="6 7">DSM 100316</strain>
    </source>
</reference>
<dbReference type="FunFam" id="1.10.10.60:FF:000141">
    <property type="entry name" value="TetR family transcriptional regulator"/>
    <property type="match status" value="1"/>
</dbReference>
<keyword evidence="7" id="KW-1185">Reference proteome</keyword>
<organism evidence="6 7">
    <name type="scientific">Sinobacterium caligoides</name>
    <dbReference type="NCBI Taxonomy" id="933926"/>
    <lineage>
        <taxon>Bacteria</taxon>
        <taxon>Pseudomonadati</taxon>
        <taxon>Pseudomonadota</taxon>
        <taxon>Gammaproteobacteria</taxon>
        <taxon>Cellvibrionales</taxon>
        <taxon>Spongiibacteraceae</taxon>
        <taxon>Sinobacterium</taxon>
    </lineage>
</organism>
<dbReference type="PROSITE" id="PS50977">
    <property type="entry name" value="HTH_TETR_2"/>
    <property type="match status" value="1"/>
</dbReference>
<gene>
    <name evidence="6" type="ORF">EDC56_0362</name>
</gene>
<dbReference type="InterPro" id="IPR009057">
    <property type="entry name" value="Homeodomain-like_sf"/>
</dbReference>
<dbReference type="InterPro" id="IPR036271">
    <property type="entry name" value="Tet_transcr_reg_TetR-rel_C_sf"/>
</dbReference>
<proteinExistence type="predicted"/>
<dbReference type="OrthoDB" id="8535430at2"/>
<dbReference type="GO" id="GO:0003700">
    <property type="term" value="F:DNA-binding transcription factor activity"/>
    <property type="evidence" value="ECO:0007669"/>
    <property type="project" value="TreeGrafter"/>
</dbReference>
<keyword evidence="2 4" id="KW-0238">DNA-binding</keyword>
<dbReference type="PRINTS" id="PR00455">
    <property type="entry name" value="HTHTETR"/>
</dbReference>
<evidence type="ECO:0000256" key="1">
    <source>
        <dbReference type="ARBA" id="ARBA00023015"/>
    </source>
</evidence>
<dbReference type="GO" id="GO:0000976">
    <property type="term" value="F:transcription cis-regulatory region binding"/>
    <property type="evidence" value="ECO:0007669"/>
    <property type="project" value="TreeGrafter"/>
</dbReference>
<dbReference type="Pfam" id="PF14246">
    <property type="entry name" value="TetR_C_7"/>
    <property type="match status" value="1"/>
</dbReference>
<keyword evidence="1" id="KW-0805">Transcription regulation</keyword>
<dbReference type="InterPro" id="IPR050109">
    <property type="entry name" value="HTH-type_TetR-like_transc_reg"/>
</dbReference>
<name>A0A3N2DYE9_9GAMM</name>
<dbReference type="SUPFAM" id="SSF48498">
    <property type="entry name" value="Tetracyclin repressor-like, C-terminal domain"/>
    <property type="match status" value="1"/>
</dbReference>
<evidence type="ECO:0000256" key="3">
    <source>
        <dbReference type="ARBA" id="ARBA00023163"/>
    </source>
</evidence>
<evidence type="ECO:0000256" key="4">
    <source>
        <dbReference type="PROSITE-ProRule" id="PRU00335"/>
    </source>
</evidence>
<dbReference type="InterPro" id="IPR039536">
    <property type="entry name" value="TetR_C_Proteobacteria"/>
</dbReference>
<dbReference type="RefSeq" id="WP_123710812.1">
    <property type="nucleotide sequence ID" value="NZ_RKHR01000003.1"/>
</dbReference>
<dbReference type="EMBL" id="RKHR01000003">
    <property type="protein sequence ID" value="ROS04848.1"/>
    <property type="molecule type" value="Genomic_DNA"/>
</dbReference>
<dbReference type="AlphaFoldDB" id="A0A3N2DYE9"/>
<evidence type="ECO:0000313" key="7">
    <source>
        <dbReference type="Proteomes" id="UP000275394"/>
    </source>
</evidence>